<protein>
    <submittedName>
        <fullName evidence="2">Uncharacterized protein</fullName>
    </submittedName>
</protein>
<evidence type="ECO:0000256" key="1">
    <source>
        <dbReference type="SAM" id="MobiDB-lite"/>
    </source>
</evidence>
<feature type="compositionally biased region" description="Polar residues" evidence="1">
    <location>
        <begin position="311"/>
        <end position="320"/>
    </location>
</feature>
<feature type="region of interest" description="Disordered" evidence="1">
    <location>
        <begin position="1"/>
        <end position="43"/>
    </location>
</feature>
<gene>
    <name evidence="2" type="ORF">PR048_025893</name>
</gene>
<feature type="compositionally biased region" description="Basic and acidic residues" evidence="1">
    <location>
        <begin position="25"/>
        <end position="35"/>
    </location>
</feature>
<keyword evidence="3" id="KW-1185">Reference proteome</keyword>
<evidence type="ECO:0000313" key="2">
    <source>
        <dbReference type="EMBL" id="KAJ8872290.1"/>
    </source>
</evidence>
<name>A0ABQ9GJV1_9NEOP</name>
<evidence type="ECO:0000313" key="3">
    <source>
        <dbReference type="Proteomes" id="UP001159363"/>
    </source>
</evidence>
<sequence>MEQHHAEGAGETGYPRENSPTSGIVRHDSHVRESGSDTETTGHVIPYTATLNLTEKCVYSGSRSYEVSHFSVKEFTNKHAPVVLRGFVSTRRHGTIKLLYLLMTRASHGITHLDKTRDGCDSTSHAHFARYGSCTSGGHVVDVLTYHFLKPNSAHRPKTASITLVFLQHGKHKQRGWWALRGLCNWTSKVKKRGSDTGDSYTHAQCLITPMRKDVGPSTSTFTRARLRQLPSPLFLCIAQHRGHNGRVVRQLASRQMAPPRSPRLSGTMLSTVIKSKGPDWLAQWSSAGMQGRGKREISEKNRRPKASSCMIPTSKNPGLTRSGIEALVWGGGASGLTAQSPRPPYGKNAPCD</sequence>
<accession>A0ABQ9GJV1</accession>
<dbReference type="EMBL" id="JARBHB010000011">
    <property type="protein sequence ID" value="KAJ8872290.1"/>
    <property type="molecule type" value="Genomic_DNA"/>
</dbReference>
<reference evidence="2 3" key="1">
    <citation type="submission" date="2023-02" db="EMBL/GenBank/DDBJ databases">
        <title>LHISI_Scaffold_Assembly.</title>
        <authorList>
            <person name="Stuart O.P."/>
            <person name="Cleave R."/>
            <person name="Magrath M.J.L."/>
            <person name="Mikheyev A.S."/>
        </authorList>
    </citation>
    <scope>NUCLEOTIDE SEQUENCE [LARGE SCALE GENOMIC DNA]</scope>
    <source>
        <strain evidence="2">Daus_M_001</strain>
        <tissue evidence="2">Leg muscle</tissue>
    </source>
</reference>
<comment type="caution">
    <text evidence="2">The sequence shown here is derived from an EMBL/GenBank/DDBJ whole genome shotgun (WGS) entry which is preliminary data.</text>
</comment>
<feature type="region of interest" description="Disordered" evidence="1">
    <location>
        <begin position="286"/>
        <end position="353"/>
    </location>
</feature>
<proteinExistence type="predicted"/>
<dbReference type="Proteomes" id="UP001159363">
    <property type="component" value="Chromosome 10"/>
</dbReference>
<organism evidence="2 3">
    <name type="scientific">Dryococelus australis</name>
    <dbReference type="NCBI Taxonomy" id="614101"/>
    <lineage>
        <taxon>Eukaryota</taxon>
        <taxon>Metazoa</taxon>
        <taxon>Ecdysozoa</taxon>
        <taxon>Arthropoda</taxon>
        <taxon>Hexapoda</taxon>
        <taxon>Insecta</taxon>
        <taxon>Pterygota</taxon>
        <taxon>Neoptera</taxon>
        <taxon>Polyneoptera</taxon>
        <taxon>Phasmatodea</taxon>
        <taxon>Verophasmatodea</taxon>
        <taxon>Anareolatae</taxon>
        <taxon>Phasmatidae</taxon>
        <taxon>Eurycanthinae</taxon>
        <taxon>Dryococelus</taxon>
    </lineage>
</organism>